<evidence type="ECO:0000313" key="9">
    <source>
        <dbReference type="Proteomes" id="UP001176940"/>
    </source>
</evidence>
<keyword evidence="9" id="KW-1185">Reference proteome</keyword>
<dbReference type="PANTHER" id="PTHR26451">
    <property type="entry name" value="G_PROTEIN_RECEP_F1_2 DOMAIN-CONTAINING PROTEIN"/>
    <property type="match status" value="1"/>
</dbReference>
<feature type="transmembrane region" description="Helical" evidence="6">
    <location>
        <begin position="201"/>
        <end position="220"/>
    </location>
</feature>
<dbReference type="InterPro" id="IPR000725">
    <property type="entry name" value="Olfact_rcpt"/>
</dbReference>
<proteinExistence type="predicted"/>
<sequence>MQEGNRDTREPLIALVRRLHDDFSYLQLISANFHLLQSSPLHPHTMPLKMDNRKQKQEMENISLAITDIVLMGLVEMSNVKYLFSSVIGVVYVTDMILYFTIVFITYVEEALHEPMYIFISNLMVSGTYGNTSIMPKLFIDLLTGCYAVQYTRCLAQSFFIQSYPCVEILTFTAMAYDRYLAVEHPLRYPMLMTNKKAQNILLAIWVYVLSGICVIVILASRQTLCGEKSNSMVCDTISLTYMACGDTTLSLAFGFTWTSIMLVSCVLIVMYCYIRTFIVCLQISQEACQKAIHTLLTHIIAFTAFFVSILFFVFRYRLKGQLLSAVSNIVMFLMGALSSTLNPILYGIRTEALRTKILQKLHNKKN</sequence>
<dbReference type="Proteomes" id="UP001176940">
    <property type="component" value="Unassembled WGS sequence"/>
</dbReference>
<evidence type="ECO:0000256" key="6">
    <source>
        <dbReference type="SAM" id="Phobius"/>
    </source>
</evidence>
<protein>
    <recommendedName>
        <fullName evidence="7">G-protein coupled receptors family 1 profile domain-containing protein</fullName>
    </recommendedName>
</protein>
<dbReference type="Gene3D" id="1.20.1070.10">
    <property type="entry name" value="Rhodopsin 7-helix transmembrane proteins"/>
    <property type="match status" value="1"/>
</dbReference>
<keyword evidence="2 6" id="KW-0812">Transmembrane</keyword>
<keyword evidence="5" id="KW-0807">Transducer</keyword>
<feature type="domain" description="G-protein coupled receptors family 1 profile" evidence="7">
    <location>
        <begin position="98"/>
        <end position="347"/>
    </location>
</feature>
<organism evidence="8 9">
    <name type="scientific">Ranitomeya imitator</name>
    <name type="common">mimic poison frog</name>
    <dbReference type="NCBI Taxonomy" id="111125"/>
    <lineage>
        <taxon>Eukaryota</taxon>
        <taxon>Metazoa</taxon>
        <taxon>Chordata</taxon>
        <taxon>Craniata</taxon>
        <taxon>Vertebrata</taxon>
        <taxon>Euteleostomi</taxon>
        <taxon>Amphibia</taxon>
        <taxon>Batrachia</taxon>
        <taxon>Anura</taxon>
        <taxon>Neobatrachia</taxon>
        <taxon>Hyloidea</taxon>
        <taxon>Dendrobatidae</taxon>
        <taxon>Dendrobatinae</taxon>
        <taxon>Ranitomeya</taxon>
    </lineage>
</organism>
<evidence type="ECO:0000313" key="8">
    <source>
        <dbReference type="EMBL" id="CAJ0922459.1"/>
    </source>
</evidence>
<evidence type="ECO:0000256" key="4">
    <source>
        <dbReference type="ARBA" id="ARBA00023136"/>
    </source>
</evidence>
<gene>
    <name evidence="8" type="ORF">RIMI_LOCUS1750415</name>
</gene>
<reference evidence="8" key="1">
    <citation type="submission" date="2023-07" db="EMBL/GenBank/DDBJ databases">
        <authorList>
            <person name="Stuckert A."/>
        </authorList>
    </citation>
    <scope>NUCLEOTIDE SEQUENCE</scope>
</reference>
<dbReference type="InterPro" id="IPR052921">
    <property type="entry name" value="GPCR1_Superfamily_Member"/>
</dbReference>
<dbReference type="PRINTS" id="PR00237">
    <property type="entry name" value="GPCRRHODOPSN"/>
</dbReference>
<dbReference type="PROSITE" id="PS50262">
    <property type="entry name" value="G_PROTEIN_RECEP_F1_2"/>
    <property type="match status" value="1"/>
</dbReference>
<dbReference type="Pfam" id="PF13853">
    <property type="entry name" value="7tm_4"/>
    <property type="match status" value="1"/>
</dbReference>
<evidence type="ECO:0000256" key="3">
    <source>
        <dbReference type="ARBA" id="ARBA00022989"/>
    </source>
</evidence>
<dbReference type="EMBL" id="CAUEEQ010002307">
    <property type="protein sequence ID" value="CAJ0922459.1"/>
    <property type="molecule type" value="Genomic_DNA"/>
</dbReference>
<dbReference type="PANTHER" id="PTHR26451:SF996">
    <property type="entry name" value="OLFACTORY RECEPTOR 5F1"/>
    <property type="match status" value="1"/>
</dbReference>
<evidence type="ECO:0000256" key="1">
    <source>
        <dbReference type="ARBA" id="ARBA00004141"/>
    </source>
</evidence>
<dbReference type="InterPro" id="IPR000276">
    <property type="entry name" value="GPCR_Rhodpsn"/>
</dbReference>
<dbReference type="InterPro" id="IPR017452">
    <property type="entry name" value="GPCR_Rhodpsn_7TM"/>
</dbReference>
<evidence type="ECO:0000256" key="2">
    <source>
        <dbReference type="ARBA" id="ARBA00022692"/>
    </source>
</evidence>
<feature type="transmembrane region" description="Helical" evidence="6">
    <location>
        <begin position="296"/>
        <end position="315"/>
    </location>
</feature>
<keyword evidence="3 6" id="KW-1133">Transmembrane helix</keyword>
<dbReference type="PRINTS" id="PR00245">
    <property type="entry name" value="OLFACTORYR"/>
</dbReference>
<comment type="caution">
    <text evidence="8">The sequence shown here is derived from an EMBL/GenBank/DDBJ whole genome shotgun (WGS) entry which is preliminary data.</text>
</comment>
<name>A0ABN9KX09_9NEOB</name>
<feature type="transmembrane region" description="Helical" evidence="6">
    <location>
        <begin position="327"/>
        <end position="349"/>
    </location>
</feature>
<feature type="transmembrane region" description="Helical" evidence="6">
    <location>
        <begin position="83"/>
        <end position="108"/>
    </location>
</feature>
<comment type="subcellular location">
    <subcellularLocation>
        <location evidence="1">Membrane</location>
        <topology evidence="1">Multi-pass membrane protein</topology>
    </subcellularLocation>
</comment>
<dbReference type="SUPFAM" id="SSF81321">
    <property type="entry name" value="Family A G protein-coupled receptor-like"/>
    <property type="match status" value="1"/>
</dbReference>
<keyword evidence="4 6" id="KW-0472">Membrane</keyword>
<evidence type="ECO:0000256" key="5">
    <source>
        <dbReference type="ARBA" id="ARBA00023224"/>
    </source>
</evidence>
<feature type="transmembrane region" description="Helical" evidence="6">
    <location>
        <begin position="252"/>
        <end position="275"/>
    </location>
</feature>
<accession>A0ABN9KX09</accession>
<evidence type="ECO:0000259" key="7">
    <source>
        <dbReference type="PROSITE" id="PS50262"/>
    </source>
</evidence>